<dbReference type="EMBL" id="MDEN01000061">
    <property type="protein sequence ID" value="OCX21145.1"/>
    <property type="molecule type" value="Genomic_DNA"/>
</dbReference>
<keyword evidence="1" id="KW-0732">Signal</keyword>
<dbReference type="InterPro" id="IPR001638">
    <property type="entry name" value="Solute-binding_3/MltF_N"/>
</dbReference>
<dbReference type="Pfam" id="PF00497">
    <property type="entry name" value="SBP_bac_3"/>
    <property type="match status" value="1"/>
</dbReference>
<dbReference type="RefSeq" id="WP_065988550.1">
    <property type="nucleotide sequence ID" value="NZ_MDEN01000061.1"/>
</dbReference>
<feature type="domain" description="Solute-binding protein family 3/N-terminal" evidence="2">
    <location>
        <begin position="44"/>
        <end position="264"/>
    </location>
</feature>
<protein>
    <submittedName>
        <fullName evidence="3">Amino acid ABC transporter substrate-binding protein</fullName>
    </submittedName>
</protein>
<dbReference type="AlphaFoldDB" id="A0A1C2E2H9"/>
<evidence type="ECO:0000256" key="1">
    <source>
        <dbReference type="SAM" id="SignalP"/>
    </source>
</evidence>
<dbReference type="SUPFAM" id="SSF53850">
    <property type="entry name" value="Periplasmic binding protein-like II"/>
    <property type="match status" value="1"/>
</dbReference>
<evidence type="ECO:0000259" key="2">
    <source>
        <dbReference type="Pfam" id="PF00497"/>
    </source>
</evidence>
<gene>
    <name evidence="3" type="ORF">BBI10_11100</name>
</gene>
<organism evidence="3 4">
    <name type="scientific">Pseudomonas graminis</name>
    <dbReference type="NCBI Taxonomy" id="158627"/>
    <lineage>
        <taxon>Bacteria</taxon>
        <taxon>Pseudomonadati</taxon>
        <taxon>Pseudomonadota</taxon>
        <taxon>Gammaproteobacteria</taxon>
        <taxon>Pseudomonadales</taxon>
        <taxon>Pseudomonadaceae</taxon>
        <taxon>Pseudomonas</taxon>
    </lineage>
</organism>
<feature type="signal peptide" evidence="1">
    <location>
        <begin position="1"/>
        <end position="28"/>
    </location>
</feature>
<dbReference type="Proteomes" id="UP000095143">
    <property type="component" value="Unassembled WGS sequence"/>
</dbReference>
<comment type="caution">
    <text evidence="3">The sequence shown here is derived from an EMBL/GenBank/DDBJ whole genome shotgun (WGS) entry which is preliminary data.</text>
</comment>
<name>A0A1C2E2H9_9PSED</name>
<proteinExistence type="predicted"/>
<reference evidence="3 4" key="1">
    <citation type="submission" date="2016-08" db="EMBL/GenBank/DDBJ databases">
        <title>Whole genome sequence of Pseudomonas graminis strain UASWS1507, a potential biological control agent for agriculture.</title>
        <authorList>
            <person name="Crovadore J."/>
            <person name="Calmin G."/>
            <person name="Chablais R."/>
            <person name="Cochard B."/>
            <person name="Lefort F."/>
        </authorList>
    </citation>
    <scope>NUCLEOTIDE SEQUENCE [LARGE SCALE GENOMIC DNA]</scope>
    <source>
        <strain evidence="3 4">UASWS1507</strain>
    </source>
</reference>
<accession>A0A1C2E2H9</accession>
<dbReference type="Gene3D" id="3.40.190.10">
    <property type="entry name" value="Periplasmic binding protein-like II"/>
    <property type="match status" value="2"/>
</dbReference>
<evidence type="ECO:0000313" key="4">
    <source>
        <dbReference type="Proteomes" id="UP000095143"/>
    </source>
</evidence>
<sequence length="265" mass="29589">MTLHSLIHTLGSALCVALLLCVGSGASGAESINSNAPRVEIHVVTEELAPYNMTRDGVLTGMSTEVVQAVLKEVNVQAPIQSMPWARAYDLALHNPNVLIYSITRTAERERLFKWVGTIAASRWFLYSSARHPVTLLSLDDARGWQTATVNEDVGEQYLMARRFEIGHQLQSSNRYEFNYQKLQTGHVDLWISDELNAYYLARQVGDDPARTLVQSLRIKELEEAGGFNMAFSTGTPDATVQLFQKGLDTLRANGTYDAIARRWQ</sequence>
<dbReference type="PANTHER" id="PTHR38834:SF3">
    <property type="entry name" value="SOLUTE-BINDING PROTEIN FAMILY 3_N-TERMINAL DOMAIN-CONTAINING PROTEIN"/>
    <property type="match status" value="1"/>
</dbReference>
<evidence type="ECO:0000313" key="3">
    <source>
        <dbReference type="EMBL" id="OCX21145.1"/>
    </source>
</evidence>
<feature type="chain" id="PRO_5008659948" evidence="1">
    <location>
        <begin position="29"/>
        <end position="265"/>
    </location>
</feature>
<dbReference type="PANTHER" id="PTHR38834">
    <property type="entry name" value="PERIPLASMIC SUBSTRATE BINDING PROTEIN FAMILY 3"/>
    <property type="match status" value="1"/>
</dbReference>
<dbReference type="OrthoDB" id="8587856at2"/>